<evidence type="ECO:0000313" key="3">
    <source>
        <dbReference type="Proteomes" id="UP001215598"/>
    </source>
</evidence>
<gene>
    <name evidence="2" type="ORF">B0H16DRAFT_1797714</name>
</gene>
<name>A0AAD7HDT2_9AGAR</name>
<comment type="caution">
    <text evidence="2">The sequence shown here is derived from an EMBL/GenBank/DDBJ whole genome shotgun (WGS) entry which is preliminary data.</text>
</comment>
<proteinExistence type="predicted"/>
<organism evidence="2 3">
    <name type="scientific">Mycena metata</name>
    <dbReference type="NCBI Taxonomy" id="1033252"/>
    <lineage>
        <taxon>Eukaryota</taxon>
        <taxon>Fungi</taxon>
        <taxon>Dikarya</taxon>
        <taxon>Basidiomycota</taxon>
        <taxon>Agaricomycotina</taxon>
        <taxon>Agaricomycetes</taxon>
        <taxon>Agaricomycetidae</taxon>
        <taxon>Agaricales</taxon>
        <taxon>Marasmiineae</taxon>
        <taxon>Mycenaceae</taxon>
        <taxon>Mycena</taxon>
    </lineage>
</organism>
<dbReference type="AlphaFoldDB" id="A0AAD7HDT2"/>
<feature type="region of interest" description="Disordered" evidence="1">
    <location>
        <begin position="321"/>
        <end position="359"/>
    </location>
</feature>
<evidence type="ECO:0000256" key="1">
    <source>
        <dbReference type="SAM" id="MobiDB-lite"/>
    </source>
</evidence>
<accession>A0AAD7HDT2</accession>
<dbReference type="EMBL" id="JARKIB010000267">
    <property type="protein sequence ID" value="KAJ7718264.1"/>
    <property type="molecule type" value="Genomic_DNA"/>
</dbReference>
<dbReference type="Proteomes" id="UP001215598">
    <property type="component" value="Unassembled WGS sequence"/>
</dbReference>
<keyword evidence="3" id="KW-1185">Reference proteome</keyword>
<sequence>MQTIEHPNLLRNKDPTATLGPFDGVVAAVTEINGVQYFITSNTDYVPAVPSAGQHDVFLRKDMRYGLDDPTLWPQQFSERYCHFAAMRTRQGSPPEAAMFWWDPTPEDFICSKDSSTLTRALGKLDGPRLAALALLVRRLQGDCRRYAQSTPPDKIPPSLHPMFISMRLALGRLVNVPSTYSQMVLAVTSLQRICLEVDCMIEYMTVYKPRMGDPDAIACPPARVMGAYTHNPEIAQHFHAAGLPYWLIRSVDYFCDENILSIISPRLPSHIELEAHPDYSVICKTSQNTEVKVEAIHKVSQNFQWYSDPFEFAALGAPTSQSMSRPSPLGAANRYAPYSQRPAPPKGSGGRNKFQSLDRPEMPSYIPCWKRALAEVDLSRPSQQIHSSDCHYVLPEPALLASSETPSLRQKHLHHFVMLHDACLYRLGNPDVAGSQLLLSSQQWRDVLTGKVTPQGRPNTKSRGRSVALDQLLRPALEACGVDASAFPADPTNIPAISMNRAKEIIWEIAETNFRYEFVALDRRASGSDRFEECTRCFVGEMMMGMPLELSKQGFAAEALGERHQYTFRVARLMTGWRVLAPQVIRDAGTVTVWTTDAMQNLERAVTKHYVQTFYELFGRAAVIHMRLEHELGK</sequence>
<reference evidence="2" key="1">
    <citation type="submission" date="2023-03" db="EMBL/GenBank/DDBJ databases">
        <title>Massive genome expansion in bonnet fungi (Mycena s.s.) driven by repeated elements and novel gene families across ecological guilds.</title>
        <authorList>
            <consortium name="Lawrence Berkeley National Laboratory"/>
            <person name="Harder C.B."/>
            <person name="Miyauchi S."/>
            <person name="Viragh M."/>
            <person name="Kuo A."/>
            <person name="Thoen E."/>
            <person name="Andreopoulos B."/>
            <person name="Lu D."/>
            <person name="Skrede I."/>
            <person name="Drula E."/>
            <person name="Henrissat B."/>
            <person name="Morin E."/>
            <person name="Kohler A."/>
            <person name="Barry K."/>
            <person name="LaButti K."/>
            <person name="Morin E."/>
            <person name="Salamov A."/>
            <person name="Lipzen A."/>
            <person name="Mereny Z."/>
            <person name="Hegedus B."/>
            <person name="Baldrian P."/>
            <person name="Stursova M."/>
            <person name="Weitz H."/>
            <person name="Taylor A."/>
            <person name="Grigoriev I.V."/>
            <person name="Nagy L.G."/>
            <person name="Martin F."/>
            <person name="Kauserud H."/>
        </authorList>
    </citation>
    <scope>NUCLEOTIDE SEQUENCE</scope>
    <source>
        <strain evidence="2">CBHHK182m</strain>
    </source>
</reference>
<evidence type="ECO:0000313" key="2">
    <source>
        <dbReference type="EMBL" id="KAJ7718264.1"/>
    </source>
</evidence>
<protein>
    <submittedName>
        <fullName evidence="2">Uncharacterized protein</fullName>
    </submittedName>
</protein>